<dbReference type="PANTHER" id="PTHR35869">
    <property type="entry name" value="OUTER-MEMBRANE LIPOPROTEIN CARRIER PROTEIN"/>
    <property type="match status" value="1"/>
</dbReference>
<dbReference type="PANTHER" id="PTHR35869:SF1">
    <property type="entry name" value="OUTER-MEMBRANE LIPOPROTEIN CARRIER PROTEIN"/>
    <property type="match status" value="1"/>
</dbReference>
<evidence type="ECO:0000313" key="2">
    <source>
        <dbReference type="EMBL" id="WOE75183.1"/>
    </source>
</evidence>
<dbReference type="SUPFAM" id="SSF89392">
    <property type="entry name" value="Prokaryotic lipoproteins and lipoprotein localization factors"/>
    <property type="match status" value="1"/>
</dbReference>
<reference evidence="2 3" key="1">
    <citation type="submission" date="2023-10" db="EMBL/GenBank/DDBJ databases">
        <title>Complete genome sequence of a Sphingomonadaceae bacterium.</title>
        <authorList>
            <person name="Yan C."/>
        </authorList>
    </citation>
    <scope>NUCLEOTIDE SEQUENCE [LARGE SCALE GENOMIC DNA]</scope>
    <source>
        <strain evidence="2 3">SCSIO 66989</strain>
    </source>
</reference>
<keyword evidence="3" id="KW-1185">Reference proteome</keyword>
<protein>
    <submittedName>
        <fullName evidence="2">Outer membrane lipoprotein carrier protein LolA</fullName>
    </submittedName>
</protein>
<name>A0AA97I1A5_9SPHN</name>
<evidence type="ECO:0000256" key="1">
    <source>
        <dbReference type="ARBA" id="ARBA00022729"/>
    </source>
</evidence>
<accession>A0AA97I1A5</accession>
<dbReference type="Proteomes" id="UP001302429">
    <property type="component" value="Chromosome"/>
</dbReference>
<evidence type="ECO:0000313" key="3">
    <source>
        <dbReference type="Proteomes" id="UP001302429"/>
    </source>
</evidence>
<dbReference type="AlphaFoldDB" id="A0AA97I1A5"/>
<dbReference type="Pfam" id="PF03548">
    <property type="entry name" value="LolA"/>
    <property type="match status" value="1"/>
</dbReference>
<dbReference type="EMBL" id="CP136594">
    <property type="protein sequence ID" value="WOE75183.1"/>
    <property type="molecule type" value="Genomic_DNA"/>
</dbReference>
<dbReference type="Gene3D" id="2.50.20.10">
    <property type="entry name" value="Lipoprotein localisation LolA/LolB/LppX"/>
    <property type="match status" value="1"/>
</dbReference>
<dbReference type="CDD" id="cd16325">
    <property type="entry name" value="LolA"/>
    <property type="match status" value="1"/>
</dbReference>
<dbReference type="InterPro" id="IPR029046">
    <property type="entry name" value="LolA/LolB/LppX"/>
</dbReference>
<keyword evidence="1" id="KW-0732">Signal</keyword>
<organism evidence="2 3">
    <name type="scientific">Alterisphingorhabdus coralli</name>
    <dbReference type="NCBI Taxonomy" id="3071408"/>
    <lineage>
        <taxon>Bacteria</taxon>
        <taxon>Pseudomonadati</taxon>
        <taxon>Pseudomonadota</taxon>
        <taxon>Alphaproteobacteria</taxon>
        <taxon>Sphingomonadales</taxon>
        <taxon>Sphingomonadaceae</taxon>
        <taxon>Alterisphingorhabdus (ex Yan et al. 2024)</taxon>
    </lineage>
</organism>
<dbReference type="InterPro" id="IPR004564">
    <property type="entry name" value="OM_lipoprot_carrier_LolA-like"/>
</dbReference>
<keyword evidence="2" id="KW-0449">Lipoprotein</keyword>
<proteinExistence type="predicted"/>
<dbReference type="KEGG" id="acoa:RB602_00245"/>
<gene>
    <name evidence="2" type="ORF">RB602_00245</name>
</gene>
<sequence>MNMEKLIDRHRYALPLLGLVAALAILVGMAGIAISFAGTAHAQSANSGAADLQKIERHLRDINTLTANFVQTDRSNQQLSGKLMLKQPGRIRFEYQKDAELLVVADGRALTLIDYQVNQVQRWPIKESPLGALLDPKRDITRYGRLLETGNSDVLSVEVKDTDRPEYGTITMVFRRDASAPEGIELAGWVALDSQNKRTTISLSEHRYNRPIADSVFKWRDPRKSR</sequence>